<dbReference type="EMBL" id="MH632120">
    <property type="protein sequence ID" value="AXN53374.1"/>
    <property type="molecule type" value="Genomic_DNA"/>
</dbReference>
<protein>
    <submittedName>
        <fullName evidence="1">Uncharacterized protein</fullName>
    </submittedName>
</protein>
<proteinExistence type="predicted"/>
<reference evidence="2" key="1">
    <citation type="submission" date="2018-07" db="EMBL/GenBank/DDBJ databases">
        <authorList>
            <person name="Quirk P.G."/>
            <person name="Krulwich T.A."/>
        </authorList>
    </citation>
    <scope>NUCLEOTIDE SEQUENCE [LARGE SCALE GENOMIC DNA]</scope>
</reference>
<organism evidence="1 2">
    <name type="scientific">Mycobacterium phage Thonko</name>
    <dbReference type="NCBI Taxonomy" id="2282910"/>
    <lineage>
        <taxon>Viruses</taxon>
        <taxon>Duplodnaviria</taxon>
        <taxon>Heunggongvirae</taxon>
        <taxon>Uroviricota</taxon>
        <taxon>Caudoviricetes</taxon>
        <taxon>Bclasvirinae</taxon>
        <taxon>Thonkovirus</taxon>
        <taxon>Thonkovirus thonko</taxon>
    </lineage>
</organism>
<keyword evidence="2" id="KW-1185">Reference proteome</keyword>
<sequence>MKWKRHPQTGAYLAGPYTVKRSELSGKFWTVSGPGVEGPSHRDAKWDGQQAAQAAIDARLADGGGKTCEAFRGDVVVADGRRGQITAVLPGLTPTSGTYCILFAYGKRLCLFRREFEVIEP</sequence>
<dbReference type="RefSeq" id="YP_009949455.1">
    <property type="nucleotide sequence ID" value="NC_051580.1"/>
</dbReference>
<dbReference type="Proteomes" id="UP000259812">
    <property type="component" value="Genome"/>
</dbReference>
<dbReference type="KEGG" id="vg:60320857"/>
<dbReference type="GeneID" id="60320857"/>
<evidence type="ECO:0000313" key="1">
    <source>
        <dbReference type="EMBL" id="AXN53374.1"/>
    </source>
</evidence>
<accession>A0A346FCE9</accession>
<gene>
    <name evidence="1" type="primary">104</name>
    <name evidence="1" type="ORF">PBI_THONKO_104</name>
</gene>
<evidence type="ECO:0000313" key="2">
    <source>
        <dbReference type="Proteomes" id="UP000259812"/>
    </source>
</evidence>
<name>A0A346FCE9_9CAUD</name>